<dbReference type="AlphaFoldDB" id="A0A517QR50"/>
<evidence type="ECO:0000313" key="2">
    <source>
        <dbReference type="Proteomes" id="UP000315724"/>
    </source>
</evidence>
<accession>A0A517QR50</accession>
<evidence type="ECO:0000313" key="1">
    <source>
        <dbReference type="EMBL" id="QDT34085.1"/>
    </source>
</evidence>
<keyword evidence="2" id="KW-1185">Reference proteome</keyword>
<dbReference type="KEGG" id="tpol:Mal48_33450"/>
<dbReference type="Proteomes" id="UP000315724">
    <property type="component" value="Chromosome"/>
</dbReference>
<name>A0A517QR50_9PLAN</name>
<proteinExistence type="predicted"/>
<gene>
    <name evidence="1" type="ORF">Mal48_33450</name>
</gene>
<reference evidence="1 2" key="1">
    <citation type="submission" date="2019-02" db="EMBL/GenBank/DDBJ databases">
        <title>Deep-cultivation of Planctomycetes and their phenomic and genomic characterization uncovers novel biology.</title>
        <authorList>
            <person name="Wiegand S."/>
            <person name="Jogler M."/>
            <person name="Boedeker C."/>
            <person name="Pinto D."/>
            <person name="Vollmers J."/>
            <person name="Rivas-Marin E."/>
            <person name="Kohn T."/>
            <person name="Peeters S.H."/>
            <person name="Heuer A."/>
            <person name="Rast P."/>
            <person name="Oberbeckmann S."/>
            <person name="Bunk B."/>
            <person name="Jeske O."/>
            <person name="Meyerdierks A."/>
            <person name="Storesund J.E."/>
            <person name="Kallscheuer N."/>
            <person name="Luecker S."/>
            <person name="Lage O.M."/>
            <person name="Pohl T."/>
            <person name="Merkel B.J."/>
            <person name="Hornburger P."/>
            <person name="Mueller R.-W."/>
            <person name="Bruemmer F."/>
            <person name="Labrenz M."/>
            <person name="Spormann A.M."/>
            <person name="Op den Camp H."/>
            <person name="Overmann J."/>
            <person name="Amann R."/>
            <person name="Jetten M.S.M."/>
            <person name="Mascher T."/>
            <person name="Medema M.H."/>
            <person name="Devos D.P."/>
            <person name="Kaster A.-K."/>
            <person name="Ovreas L."/>
            <person name="Rohde M."/>
            <person name="Galperin M.Y."/>
            <person name="Jogler C."/>
        </authorList>
    </citation>
    <scope>NUCLEOTIDE SEQUENCE [LARGE SCALE GENOMIC DNA]</scope>
    <source>
        <strain evidence="1 2">Mal48</strain>
    </source>
</reference>
<protein>
    <submittedName>
        <fullName evidence="1">Uncharacterized protein</fullName>
    </submittedName>
</protein>
<dbReference type="EMBL" id="CP036267">
    <property type="protein sequence ID" value="QDT34085.1"/>
    <property type="molecule type" value="Genomic_DNA"/>
</dbReference>
<organism evidence="1 2">
    <name type="scientific">Thalassoglobus polymorphus</name>
    <dbReference type="NCBI Taxonomy" id="2527994"/>
    <lineage>
        <taxon>Bacteria</taxon>
        <taxon>Pseudomonadati</taxon>
        <taxon>Planctomycetota</taxon>
        <taxon>Planctomycetia</taxon>
        <taxon>Planctomycetales</taxon>
        <taxon>Planctomycetaceae</taxon>
        <taxon>Thalassoglobus</taxon>
    </lineage>
</organism>
<sequence length="68" mass="8062">MNSDDWAAYEAEKIRTRGSFVPSPHEINLMCEEIQSEWTADERERRNCHKTKPITMDAQRYQLGEFVD</sequence>